<evidence type="ECO:0000256" key="2">
    <source>
        <dbReference type="ARBA" id="ARBA00005046"/>
    </source>
</evidence>
<dbReference type="GO" id="GO:0005829">
    <property type="term" value="C:cytosol"/>
    <property type="evidence" value="ECO:0007669"/>
    <property type="project" value="TreeGrafter"/>
</dbReference>
<dbReference type="GO" id="GO:0046872">
    <property type="term" value="F:metal ion binding"/>
    <property type="evidence" value="ECO:0007669"/>
    <property type="project" value="UniProtKB-UniRule"/>
</dbReference>
<evidence type="ECO:0000313" key="9">
    <source>
        <dbReference type="Proteomes" id="UP000011765"/>
    </source>
</evidence>
<dbReference type="Pfam" id="PF03454">
    <property type="entry name" value="MoeA_C"/>
    <property type="match status" value="1"/>
</dbReference>
<dbReference type="SMART" id="SM00852">
    <property type="entry name" value="MoCF_biosynth"/>
    <property type="match status" value="1"/>
</dbReference>
<dbReference type="PROSITE" id="PS01079">
    <property type="entry name" value="MOCF_BIOSYNTHESIS_2"/>
    <property type="match status" value="1"/>
</dbReference>
<dbReference type="Proteomes" id="UP000011765">
    <property type="component" value="Chromosome"/>
</dbReference>
<dbReference type="STRING" id="747365.Thena_0963"/>
<evidence type="ECO:0000256" key="3">
    <source>
        <dbReference type="ARBA" id="ARBA00010763"/>
    </source>
</evidence>
<dbReference type="InterPro" id="IPR024370">
    <property type="entry name" value="PBP_domain"/>
</dbReference>
<dbReference type="RefSeq" id="WP_013756315.1">
    <property type="nucleotide sequence ID" value="NC_015499.1"/>
</dbReference>
<dbReference type="SUPFAM" id="SSF63882">
    <property type="entry name" value="MoeA N-terminal region -like"/>
    <property type="match status" value="1"/>
</dbReference>
<dbReference type="PANTHER" id="PTHR10192">
    <property type="entry name" value="MOLYBDOPTERIN BIOSYNTHESIS PROTEIN"/>
    <property type="match status" value="1"/>
</dbReference>
<name>M1E4V7_9BACT</name>
<dbReference type="OrthoDB" id="9804758at2"/>
<dbReference type="InterPro" id="IPR008284">
    <property type="entry name" value="MoCF_biosynth_CS"/>
</dbReference>
<dbReference type="KEGG" id="tnr:Thena_0963"/>
<dbReference type="EC" id="2.10.1.1" evidence="6"/>
<dbReference type="SUPFAM" id="SSF53850">
    <property type="entry name" value="Periplasmic binding protein-like II"/>
    <property type="match status" value="1"/>
</dbReference>
<dbReference type="PANTHER" id="PTHR10192:SF16">
    <property type="entry name" value="MOLYBDOPTERIN MOLYBDENUMTRANSFERASE"/>
    <property type="match status" value="1"/>
</dbReference>
<dbReference type="HOGENOM" id="CLU_010186_3_0_9"/>
<dbReference type="InterPro" id="IPR001453">
    <property type="entry name" value="MoaB/Mog_dom"/>
</dbReference>
<keyword evidence="6" id="KW-0460">Magnesium</keyword>
<dbReference type="Gene3D" id="3.40.980.10">
    <property type="entry name" value="MoaB/Mog-like domain"/>
    <property type="match status" value="1"/>
</dbReference>
<dbReference type="UniPathway" id="UPA00344"/>
<dbReference type="InterPro" id="IPR005111">
    <property type="entry name" value="MoeA_C_domain_IV"/>
</dbReference>
<dbReference type="SUPFAM" id="SSF63867">
    <property type="entry name" value="MoeA C-terminal domain-like"/>
    <property type="match status" value="1"/>
</dbReference>
<organism evidence="8 9">
    <name type="scientific">Thermodesulfobium narugense DSM 14796</name>
    <dbReference type="NCBI Taxonomy" id="747365"/>
    <lineage>
        <taxon>Bacteria</taxon>
        <taxon>Pseudomonadati</taxon>
        <taxon>Thermodesulfobiota</taxon>
        <taxon>Thermodesulfobiia</taxon>
        <taxon>Thermodesulfobiales</taxon>
        <taxon>Thermodesulfobiaceae</taxon>
        <taxon>Thermodesulfobium</taxon>
    </lineage>
</organism>
<evidence type="ECO:0000256" key="5">
    <source>
        <dbReference type="ARBA" id="ARBA00047317"/>
    </source>
</evidence>
<dbReference type="InterPro" id="IPR005110">
    <property type="entry name" value="MoeA_linker/N"/>
</dbReference>
<dbReference type="Gene3D" id="2.170.190.11">
    <property type="entry name" value="Molybdopterin biosynthesis moea protein, domain 3"/>
    <property type="match status" value="1"/>
</dbReference>
<evidence type="ECO:0000256" key="4">
    <source>
        <dbReference type="ARBA" id="ARBA00023150"/>
    </source>
</evidence>
<dbReference type="InterPro" id="IPR036688">
    <property type="entry name" value="MoeA_C_domain_IV_sf"/>
</dbReference>
<keyword evidence="6" id="KW-0479">Metal-binding</keyword>
<evidence type="ECO:0000256" key="6">
    <source>
        <dbReference type="RuleBase" id="RU365090"/>
    </source>
</evidence>
<dbReference type="InterPro" id="IPR038987">
    <property type="entry name" value="MoeA-like"/>
</dbReference>
<keyword evidence="6" id="KW-0808">Transferase</keyword>
<gene>
    <name evidence="8" type="ORF">Thena_0963</name>
</gene>
<accession>M1E4V7</accession>
<dbReference type="Pfam" id="PF03453">
    <property type="entry name" value="MoeA_N"/>
    <property type="match status" value="1"/>
</dbReference>
<comment type="cofactor">
    <cofactor evidence="6">
        <name>Mg(2+)</name>
        <dbReference type="ChEBI" id="CHEBI:18420"/>
    </cofactor>
</comment>
<comment type="pathway">
    <text evidence="2 6">Cofactor biosynthesis; molybdopterin biosynthesis.</text>
</comment>
<dbReference type="InterPro" id="IPR036135">
    <property type="entry name" value="MoeA_linker/N_sf"/>
</dbReference>
<dbReference type="Gene3D" id="3.90.105.10">
    <property type="entry name" value="Molybdopterin biosynthesis moea protein, domain 2"/>
    <property type="match status" value="1"/>
</dbReference>
<comment type="catalytic activity">
    <reaction evidence="5">
        <text>adenylyl-molybdopterin + molybdate = Mo-molybdopterin + AMP + H(+)</text>
        <dbReference type="Rhea" id="RHEA:35047"/>
        <dbReference type="ChEBI" id="CHEBI:15378"/>
        <dbReference type="ChEBI" id="CHEBI:36264"/>
        <dbReference type="ChEBI" id="CHEBI:62727"/>
        <dbReference type="ChEBI" id="CHEBI:71302"/>
        <dbReference type="ChEBI" id="CHEBI:456215"/>
        <dbReference type="EC" id="2.10.1.1"/>
    </reaction>
</comment>
<proteinExistence type="inferred from homology"/>
<dbReference type="GO" id="GO:0006777">
    <property type="term" value="P:Mo-molybdopterin cofactor biosynthetic process"/>
    <property type="evidence" value="ECO:0007669"/>
    <property type="project" value="UniProtKB-UniRule"/>
</dbReference>
<reference evidence="8 9" key="1">
    <citation type="submission" date="2011-04" db="EMBL/GenBank/DDBJ databases">
        <title>The complete genome of Thermodesulfobium narugense DSM 14796.</title>
        <authorList>
            <consortium name="US DOE Joint Genome Institute (JGI-PGF)"/>
            <person name="Lucas S."/>
            <person name="Han J."/>
            <person name="Lapidus A."/>
            <person name="Bruce D."/>
            <person name="Goodwin L."/>
            <person name="Pitluck S."/>
            <person name="Peters L."/>
            <person name="Kyrpides N."/>
            <person name="Mavromatis K."/>
            <person name="Pagani I."/>
            <person name="Ivanova N."/>
            <person name="Ovchinnikova G."/>
            <person name="Zhang X."/>
            <person name="Saunders L."/>
            <person name="Detter J.C."/>
            <person name="Tapia R."/>
            <person name="Han C."/>
            <person name="Land M."/>
            <person name="Hauser L."/>
            <person name="Markowitz V."/>
            <person name="Cheng J.-F."/>
            <person name="Hugenholtz P."/>
            <person name="Woyke T."/>
            <person name="Wu D."/>
            <person name="Spring S."/>
            <person name="Schroeder M."/>
            <person name="Brambilla E."/>
            <person name="Klenk H.-P."/>
            <person name="Eisen J.A."/>
        </authorList>
    </citation>
    <scope>NUCLEOTIDE SEQUENCE [LARGE SCALE GENOMIC DNA]</scope>
    <source>
        <strain evidence="8 9">DSM 14796</strain>
    </source>
</reference>
<dbReference type="eggNOG" id="COG0303">
    <property type="taxonomic scope" value="Bacteria"/>
</dbReference>
<protein>
    <recommendedName>
        <fullName evidence="6">Molybdopterin molybdenumtransferase</fullName>
        <ecNumber evidence="6">2.10.1.1</ecNumber>
    </recommendedName>
</protein>
<comment type="function">
    <text evidence="1 6">Catalyzes the insertion of molybdate into adenylated molybdopterin with the concomitant release of AMP.</text>
</comment>
<evidence type="ECO:0000313" key="8">
    <source>
        <dbReference type="EMBL" id="AEE14592.1"/>
    </source>
</evidence>
<dbReference type="CDD" id="cd00887">
    <property type="entry name" value="MoeA"/>
    <property type="match status" value="1"/>
</dbReference>
<evidence type="ECO:0000256" key="1">
    <source>
        <dbReference type="ARBA" id="ARBA00002901"/>
    </source>
</evidence>
<keyword evidence="9" id="KW-1185">Reference proteome</keyword>
<keyword evidence="6" id="KW-0500">Molybdenum</keyword>
<dbReference type="Pfam" id="PF12727">
    <property type="entry name" value="PBP_like"/>
    <property type="match status" value="1"/>
</dbReference>
<dbReference type="NCBIfam" id="NF011068">
    <property type="entry name" value="PRK14498.1"/>
    <property type="match status" value="1"/>
</dbReference>
<dbReference type="eggNOG" id="COG1910">
    <property type="taxonomic scope" value="Bacteria"/>
</dbReference>
<evidence type="ECO:0000259" key="7">
    <source>
        <dbReference type="SMART" id="SM00852"/>
    </source>
</evidence>
<dbReference type="EMBL" id="CP002690">
    <property type="protein sequence ID" value="AEE14592.1"/>
    <property type="molecule type" value="Genomic_DNA"/>
</dbReference>
<dbReference type="AlphaFoldDB" id="M1E4V7"/>
<dbReference type="Pfam" id="PF00994">
    <property type="entry name" value="MoCF_biosynth"/>
    <property type="match status" value="1"/>
</dbReference>
<dbReference type="InterPro" id="IPR036425">
    <property type="entry name" value="MoaB/Mog-like_dom_sf"/>
</dbReference>
<keyword evidence="4 6" id="KW-0501">Molybdenum cofactor biosynthesis</keyword>
<dbReference type="GO" id="GO:0061599">
    <property type="term" value="F:molybdopterin molybdotransferase activity"/>
    <property type="evidence" value="ECO:0007669"/>
    <property type="project" value="UniProtKB-UniRule"/>
</dbReference>
<dbReference type="Gene3D" id="2.40.340.10">
    <property type="entry name" value="MoeA, C-terminal, domain IV"/>
    <property type="match status" value="1"/>
</dbReference>
<feature type="domain" description="MoaB/Mog" evidence="7">
    <location>
        <begin position="177"/>
        <end position="313"/>
    </location>
</feature>
<dbReference type="SUPFAM" id="SSF53218">
    <property type="entry name" value="Molybdenum cofactor biosynthesis proteins"/>
    <property type="match status" value="1"/>
</dbReference>
<sequence length="634" mass="70440">MARKLYRKLMDPKDALELLLNEVKFINKSPIGSEEIKTANAGGRIASKNITAKIACPNFQSSAMDGYALIAKSTKEASVHSPLKVNKNEFIEVDTGDYVPYPFDCVVMVEKTKQNSDGSITIFEAMHPGENIRLIGEDFNPGEIVVYEGQEISTFEIMSLLATGNDVVSVNKKPKAVIIATGDEITDSYENIDKNMYFNFNGPAISYFLKENKALVEETPILPDNIEVLQEYLNKYSEFDLILMIGGSSFGRDDYTASILEKNGKLLAHGVYLRPGKPVILGSINKSIFIGLPGYSAACAVVLDYFVKPVLNMMSGKVEFTKKFPVSIYKPLTSSSGEEERIRGQVAKVKSKMYFYPLTRSSSSVSSLLYADGICILEKGIQGSSEQESFDFIFWKKEDLSENSIVVLGSNDPLLPYISSKLYKDFKLRIVSSPSGSLSGIVSLKDGLCHVAATHLFDSETEEYNIPYILKYFDKGDTILLMLAYRQQGMMVKKGNPFNVNCLEDIVSKGLRIVNRQKGAGTRVLLDFEMSKLGIKPSQILGYENEVFTHYAAATSILSSVADVAFGIQYIADFLGLDFIPWKKENFELCICKDNLSDPKILALIDLIKSKSFIDKNLNFSGYDFSDTGKIREV</sequence>
<comment type="similarity">
    <text evidence="3 6">Belongs to the MoeA family.</text>
</comment>